<proteinExistence type="predicted"/>
<organism evidence="2 3">
    <name type="scientific">Diplodia seriata</name>
    <dbReference type="NCBI Taxonomy" id="420778"/>
    <lineage>
        <taxon>Eukaryota</taxon>
        <taxon>Fungi</taxon>
        <taxon>Dikarya</taxon>
        <taxon>Ascomycota</taxon>
        <taxon>Pezizomycotina</taxon>
        <taxon>Dothideomycetes</taxon>
        <taxon>Dothideomycetes incertae sedis</taxon>
        <taxon>Botryosphaeriales</taxon>
        <taxon>Botryosphaeriaceae</taxon>
        <taxon>Diplodia</taxon>
    </lineage>
</organism>
<dbReference type="PANTHER" id="PTHR39460:SF1">
    <property type="entry name" value="C6 TRANSCRIPTION FACTOR"/>
    <property type="match status" value="1"/>
</dbReference>
<dbReference type="Proteomes" id="UP000190776">
    <property type="component" value="Unassembled WGS sequence"/>
</dbReference>
<dbReference type="PANTHER" id="PTHR39460">
    <property type="entry name" value="EXPRESSED PROTEIN"/>
    <property type="match status" value="1"/>
</dbReference>
<comment type="caution">
    <text evidence="2">The sequence shown here is derived from an EMBL/GenBank/DDBJ whole genome shotgun (WGS) entry which is preliminary data.</text>
</comment>
<dbReference type="OrthoDB" id="2564812at2759"/>
<evidence type="ECO:0000313" key="2">
    <source>
        <dbReference type="EMBL" id="OMP82137.1"/>
    </source>
</evidence>
<dbReference type="Pfam" id="PF24855">
    <property type="entry name" value="DUF7729"/>
    <property type="match status" value="1"/>
</dbReference>
<dbReference type="AlphaFoldDB" id="A0A1S8B3K2"/>
<name>A0A1S8B3K2_9PEZI</name>
<dbReference type="STRING" id="420778.A0A1S8B3K2"/>
<evidence type="ECO:0000313" key="3">
    <source>
        <dbReference type="Proteomes" id="UP000190776"/>
    </source>
</evidence>
<feature type="domain" description="DUF7729" evidence="1">
    <location>
        <begin position="48"/>
        <end position="253"/>
    </location>
</feature>
<gene>
    <name evidence="2" type="ORF">BK809_0006447</name>
</gene>
<protein>
    <recommendedName>
        <fullName evidence="1">DUF7729 domain-containing protein</fullName>
    </recommendedName>
</protein>
<accession>A0A1S8B3K2</accession>
<reference evidence="2 3" key="1">
    <citation type="submission" date="2017-01" db="EMBL/GenBank/DDBJ databases">
        <title>Draft genome sequence of Diplodia seriata F98.1, a fungal species involved in grapevine trunk diseases.</title>
        <authorList>
            <person name="Robert-Siegwald G."/>
            <person name="Vallet J."/>
            <person name="Abou-Mansour E."/>
            <person name="Xu J."/>
            <person name="Rey P."/>
            <person name="Bertsch C."/>
            <person name="Rego C."/>
            <person name="Larignon P."/>
            <person name="Fontaine F."/>
            <person name="Lebrun M.-H."/>
        </authorList>
    </citation>
    <scope>NUCLEOTIDE SEQUENCE [LARGE SCALE GENOMIC DNA]</scope>
    <source>
        <strain evidence="2 3">F98.1</strain>
    </source>
</reference>
<evidence type="ECO:0000259" key="1">
    <source>
        <dbReference type="Pfam" id="PF24855"/>
    </source>
</evidence>
<dbReference type="InterPro" id="IPR056146">
    <property type="entry name" value="DUF7729"/>
</dbReference>
<dbReference type="EMBL" id="MSZU01000114">
    <property type="protein sequence ID" value="OMP82137.1"/>
    <property type="molecule type" value="Genomic_DNA"/>
</dbReference>
<sequence length="284" mass="29664">MPQLGRRQPGDDASASSALPTTLVATRTSGSASATALVVDTGSTATSIPQPFDTSLGSNFTSANCPNFFNSFLENSTFVDCVPLSLLLQTSSSFFDVTRSLVRTTQVLDASCSVNFAQCSALMDNLATQLVHDDHCGADYKASNPTVLQAYKGLVAYEPVYQAGCLRDDSGSYCFANAITNSTSPTDSYPYYLPVGVALPGGSRPTCNSCLQTTMDAFWTYTSNKTQPISETYAQAAGVVNIQCGPNFVNATVAKSTTSGVTPNASPPGLSSAALLVALFALLL</sequence>